<keyword evidence="4" id="KW-0540">Nuclease</keyword>
<evidence type="ECO:0000256" key="5">
    <source>
        <dbReference type="ARBA" id="ARBA00022723"/>
    </source>
</evidence>
<comment type="cofactor">
    <cofactor evidence="1">
        <name>a divalent metal cation</name>
        <dbReference type="ChEBI" id="CHEBI:60240"/>
    </cofactor>
</comment>
<organism evidence="9 10">
    <name type="scientific">Chilo suppressalis</name>
    <name type="common">Asiatic rice borer moth</name>
    <dbReference type="NCBI Taxonomy" id="168631"/>
    <lineage>
        <taxon>Eukaryota</taxon>
        <taxon>Metazoa</taxon>
        <taxon>Ecdysozoa</taxon>
        <taxon>Arthropoda</taxon>
        <taxon>Hexapoda</taxon>
        <taxon>Insecta</taxon>
        <taxon>Pterygota</taxon>
        <taxon>Neoptera</taxon>
        <taxon>Endopterygota</taxon>
        <taxon>Lepidoptera</taxon>
        <taxon>Glossata</taxon>
        <taxon>Ditrysia</taxon>
        <taxon>Pyraloidea</taxon>
        <taxon>Crambidae</taxon>
        <taxon>Crambinae</taxon>
        <taxon>Chilo</taxon>
    </lineage>
</organism>
<dbReference type="PANTHER" id="PTHR22930:SF250">
    <property type="entry name" value="NUCLEASE HARBI1-LIKE PROTEIN"/>
    <property type="match status" value="1"/>
</dbReference>
<protein>
    <recommendedName>
        <fullName evidence="8">DDE Tnp4 domain-containing protein</fullName>
    </recommendedName>
</protein>
<evidence type="ECO:0000256" key="3">
    <source>
        <dbReference type="ARBA" id="ARBA00006958"/>
    </source>
</evidence>
<keyword evidence="5" id="KW-0479">Metal-binding</keyword>
<dbReference type="EMBL" id="OU963894">
    <property type="protein sequence ID" value="CAH0397045.1"/>
    <property type="molecule type" value="Genomic_DNA"/>
</dbReference>
<comment type="similarity">
    <text evidence="3">Belongs to the HARBI1 family.</text>
</comment>
<keyword evidence="6" id="KW-0378">Hydrolase</keyword>
<evidence type="ECO:0000259" key="8">
    <source>
        <dbReference type="Pfam" id="PF13359"/>
    </source>
</evidence>
<proteinExistence type="inferred from homology"/>
<accession>A0ABN8ARS6</accession>
<evidence type="ECO:0000256" key="4">
    <source>
        <dbReference type="ARBA" id="ARBA00022722"/>
    </source>
</evidence>
<evidence type="ECO:0000313" key="9">
    <source>
        <dbReference type="EMBL" id="CAH0397045.1"/>
    </source>
</evidence>
<comment type="subcellular location">
    <subcellularLocation>
        <location evidence="2">Nucleus</location>
    </subcellularLocation>
</comment>
<sequence>MEMVHYLCSELQEDLAQSSTGYPVSLKVISSLKMLLDGHYQRGNANEASQCIGQITVSKYLNQFVTAVNVRLKHQWLNFPGTPRERNQISENFLLKSGVPNILGAIDCTHVKIFPPNGLTNSQYRNRHGDMTINVQLICDADAKILNVNGNFPGSCHGQYIFNNSLVKVELQRLYNERTGQYFLLGDSGYALEPWMMTPITNTVVDSPVDRYTSWHCSTRNVIERTNGYLKGTFRCLGIDRRLHYSPEKASAIVYACCTLYNIMKHFRIPPTASEVEVEEETPHLPQALHETLLRVAQQKRQNLIQNHFT</sequence>
<dbReference type="Pfam" id="PF13359">
    <property type="entry name" value="DDE_Tnp_4"/>
    <property type="match status" value="1"/>
</dbReference>
<reference evidence="9" key="1">
    <citation type="submission" date="2021-12" db="EMBL/GenBank/DDBJ databases">
        <authorList>
            <person name="King R."/>
        </authorList>
    </citation>
    <scope>NUCLEOTIDE SEQUENCE</scope>
</reference>
<dbReference type="InterPro" id="IPR045249">
    <property type="entry name" value="HARBI1-like"/>
</dbReference>
<dbReference type="PANTHER" id="PTHR22930">
    <property type="match status" value="1"/>
</dbReference>
<evidence type="ECO:0000313" key="10">
    <source>
        <dbReference type="Proteomes" id="UP001153292"/>
    </source>
</evidence>
<keyword evidence="10" id="KW-1185">Reference proteome</keyword>
<feature type="domain" description="DDE Tnp4" evidence="8">
    <location>
        <begin position="106"/>
        <end position="262"/>
    </location>
</feature>
<evidence type="ECO:0000256" key="6">
    <source>
        <dbReference type="ARBA" id="ARBA00022801"/>
    </source>
</evidence>
<evidence type="ECO:0000256" key="1">
    <source>
        <dbReference type="ARBA" id="ARBA00001968"/>
    </source>
</evidence>
<dbReference type="InterPro" id="IPR027806">
    <property type="entry name" value="HARBI1_dom"/>
</dbReference>
<keyword evidence="7" id="KW-0539">Nucleus</keyword>
<evidence type="ECO:0000256" key="7">
    <source>
        <dbReference type="ARBA" id="ARBA00023242"/>
    </source>
</evidence>
<evidence type="ECO:0000256" key="2">
    <source>
        <dbReference type="ARBA" id="ARBA00004123"/>
    </source>
</evidence>
<name>A0ABN8ARS6_CHISP</name>
<dbReference type="Proteomes" id="UP001153292">
    <property type="component" value="Chromosome 1"/>
</dbReference>
<gene>
    <name evidence="9" type="ORF">CHILSU_LOCUS104</name>
</gene>